<dbReference type="GO" id="GO:0006103">
    <property type="term" value="P:2-oxoglutarate metabolic process"/>
    <property type="evidence" value="ECO:0007669"/>
    <property type="project" value="TreeGrafter"/>
</dbReference>
<feature type="binding site" evidence="14">
    <location>
        <begin position="178"/>
        <end position="185"/>
    </location>
    <ligand>
        <name>NAD(+)</name>
        <dbReference type="ChEBI" id="CHEBI:57540"/>
    </ligand>
</feature>
<evidence type="ECO:0000256" key="14">
    <source>
        <dbReference type="PIRSR" id="PIRSR000350-3"/>
    </source>
</evidence>
<feature type="binding site" evidence="14">
    <location>
        <position position="50"/>
    </location>
    <ligand>
        <name>FAD</name>
        <dbReference type="ChEBI" id="CHEBI:57692"/>
    </ligand>
</feature>
<comment type="catalytic activity">
    <reaction evidence="12 16">
        <text>N(6)-[(R)-dihydrolipoyl]-L-lysyl-[protein] + NAD(+) = N(6)-[(R)-lipoyl]-L-lysyl-[protein] + NADH + H(+)</text>
        <dbReference type="Rhea" id="RHEA:15045"/>
        <dbReference type="Rhea" id="RHEA-COMP:10474"/>
        <dbReference type="Rhea" id="RHEA-COMP:10475"/>
        <dbReference type="ChEBI" id="CHEBI:15378"/>
        <dbReference type="ChEBI" id="CHEBI:57540"/>
        <dbReference type="ChEBI" id="CHEBI:57945"/>
        <dbReference type="ChEBI" id="CHEBI:83099"/>
        <dbReference type="ChEBI" id="CHEBI:83100"/>
        <dbReference type="EC" id="1.8.1.4"/>
    </reaction>
</comment>
<dbReference type="AlphaFoldDB" id="A0A7C3MMN4"/>
<evidence type="ECO:0000256" key="8">
    <source>
        <dbReference type="ARBA" id="ARBA00023002"/>
    </source>
</evidence>
<evidence type="ECO:0000256" key="15">
    <source>
        <dbReference type="PIRSR" id="PIRSR000350-4"/>
    </source>
</evidence>
<feature type="disulfide bond" description="Redox-active" evidence="15">
    <location>
        <begin position="41"/>
        <end position="46"/>
    </location>
</feature>
<protein>
    <recommendedName>
        <fullName evidence="4 16">Dihydrolipoyl dehydrogenase</fullName>
        <ecNumber evidence="3 16">1.8.1.4</ecNumber>
    </recommendedName>
</protein>
<sequence>MEKYDVIFLGGGSGGYVGAIRAADLGKKVCVIEERDLGGTCLNRGCIPTKALLKSAEIYNSIKEGHILGIKVDSFGYDVNGIYDWKENVVKKLVTGIEYLFKSRKITLKKGKGKILDNTTVEVETKEGKELIKGDNIVIATGSEPAIIPSFKIDGVNVLTSDDALRLREIPKDILIVGAGAIGIEFANFYNAFGSKVTIVEMMPQVVPTLKDKKIAALLQRILSKKGIEIKTGAKIENIEVKDSKVYSTLSTGETIESEKVLVSIGRKLNSDNIGLENVGINTEKGRIVVNEYLRTNVDNIYAIGDVIGGLLLAHKAMKEGEVVAEIIAGEEKKMDYRVLPWAIFSNPEIAVCGLTEEEAKEQGMEVLIGEFPFTANGKAVTMNATDGLVKVVARKEDKVLIGAQIVGPEASVMIAELALAIKNNLTLDDVADTIHTHPTLPEAIMEAVKVPLGSVVHIALRR</sequence>
<evidence type="ECO:0000256" key="1">
    <source>
        <dbReference type="ARBA" id="ARBA00004496"/>
    </source>
</evidence>
<dbReference type="Pfam" id="PF07992">
    <property type="entry name" value="Pyr_redox_2"/>
    <property type="match status" value="1"/>
</dbReference>
<feature type="binding site" evidence="14">
    <location>
        <begin position="141"/>
        <end position="143"/>
    </location>
    <ligand>
        <name>FAD</name>
        <dbReference type="ChEBI" id="CHEBI:57692"/>
    </ligand>
</feature>
<dbReference type="PRINTS" id="PR00368">
    <property type="entry name" value="FADPNR"/>
</dbReference>
<dbReference type="EMBL" id="DTIN01000008">
    <property type="protein sequence ID" value="HFX12612.1"/>
    <property type="molecule type" value="Genomic_DNA"/>
</dbReference>
<comment type="subcellular location">
    <subcellularLocation>
        <location evidence="1">Cytoplasm</location>
    </subcellularLocation>
</comment>
<accession>A0A7C3MMN4</accession>
<feature type="binding site" evidence="14">
    <location>
        <position position="306"/>
    </location>
    <ligand>
        <name>FAD</name>
        <dbReference type="ChEBI" id="CHEBI:57692"/>
    </ligand>
</feature>
<evidence type="ECO:0000313" key="19">
    <source>
        <dbReference type="EMBL" id="HFX12612.1"/>
    </source>
</evidence>
<dbReference type="PIRSF" id="PIRSF000350">
    <property type="entry name" value="Mercury_reductase_MerA"/>
    <property type="match status" value="1"/>
</dbReference>
<dbReference type="InterPro" id="IPR004099">
    <property type="entry name" value="Pyr_nucl-diS_OxRdtase_dimer"/>
</dbReference>
<evidence type="ECO:0000256" key="5">
    <source>
        <dbReference type="ARBA" id="ARBA00022490"/>
    </source>
</evidence>
<evidence type="ECO:0000256" key="10">
    <source>
        <dbReference type="ARBA" id="ARBA00023157"/>
    </source>
</evidence>
<dbReference type="InterPro" id="IPR016156">
    <property type="entry name" value="FAD/NAD-linked_Rdtase_dimer_sf"/>
</dbReference>
<dbReference type="SUPFAM" id="SSF51905">
    <property type="entry name" value="FAD/NAD(P)-binding domain"/>
    <property type="match status" value="1"/>
</dbReference>
<dbReference type="InterPro" id="IPR050151">
    <property type="entry name" value="Class-I_Pyr_Nuc-Dis_Oxidored"/>
</dbReference>
<feature type="binding site" evidence="14">
    <location>
        <position position="201"/>
    </location>
    <ligand>
        <name>NAD(+)</name>
        <dbReference type="ChEBI" id="CHEBI:57540"/>
    </ligand>
</feature>
<keyword evidence="11 16" id="KW-0676">Redox-active center</keyword>
<dbReference type="GO" id="GO:0004148">
    <property type="term" value="F:dihydrolipoyl dehydrogenase (NADH) activity"/>
    <property type="evidence" value="ECO:0007669"/>
    <property type="project" value="UniProtKB-EC"/>
</dbReference>
<proteinExistence type="inferred from homology"/>
<evidence type="ECO:0000256" key="9">
    <source>
        <dbReference type="ARBA" id="ARBA00023027"/>
    </source>
</evidence>
<dbReference type="InterPro" id="IPR001100">
    <property type="entry name" value="Pyr_nuc-diS_OxRdtase"/>
</dbReference>
<dbReference type="InterPro" id="IPR006258">
    <property type="entry name" value="Lipoamide_DH"/>
</dbReference>
<keyword evidence="14" id="KW-0547">Nucleotide-binding</keyword>
<evidence type="ECO:0000256" key="12">
    <source>
        <dbReference type="ARBA" id="ARBA00049187"/>
    </source>
</evidence>
<dbReference type="Gene3D" id="3.50.50.60">
    <property type="entry name" value="FAD/NAD(P)-binding domain"/>
    <property type="match status" value="2"/>
</dbReference>
<evidence type="ECO:0000256" key="11">
    <source>
        <dbReference type="ARBA" id="ARBA00023284"/>
    </source>
</evidence>
<dbReference type="EC" id="1.8.1.4" evidence="3 16"/>
<evidence type="ECO:0000256" key="7">
    <source>
        <dbReference type="ARBA" id="ARBA00022827"/>
    </source>
</evidence>
<dbReference type="PRINTS" id="PR00411">
    <property type="entry name" value="PNDRDTASEI"/>
</dbReference>
<dbReference type="InterPro" id="IPR012999">
    <property type="entry name" value="Pyr_OxRdtase_I_AS"/>
</dbReference>
<dbReference type="InterPro" id="IPR036188">
    <property type="entry name" value="FAD/NAD-bd_sf"/>
</dbReference>
<comment type="similarity">
    <text evidence="2 16">Belongs to the class-I pyridine nucleotide-disulfide oxidoreductase family.</text>
</comment>
<evidence type="ECO:0000256" key="13">
    <source>
        <dbReference type="PIRSR" id="PIRSR000350-2"/>
    </source>
</evidence>
<evidence type="ECO:0000256" key="3">
    <source>
        <dbReference type="ARBA" id="ARBA00012608"/>
    </source>
</evidence>
<evidence type="ECO:0000256" key="4">
    <source>
        <dbReference type="ARBA" id="ARBA00016961"/>
    </source>
</evidence>
<dbReference type="PROSITE" id="PS00076">
    <property type="entry name" value="PYRIDINE_REDOX_1"/>
    <property type="match status" value="1"/>
</dbReference>
<keyword evidence="7 14" id="KW-0274">FAD</keyword>
<feature type="binding site" evidence="14">
    <location>
        <position position="266"/>
    </location>
    <ligand>
        <name>NAD(+)</name>
        <dbReference type="ChEBI" id="CHEBI:57540"/>
    </ligand>
</feature>
<dbReference type="GO" id="GO:0050660">
    <property type="term" value="F:flavin adenine dinucleotide binding"/>
    <property type="evidence" value="ECO:0007669"/>
    <property type="project" value="InterPro"/>
</dbReference>
<dbReference type="PANTHER" id="PTHR22912:SF217">
    <property type="entry name" value="DIHYDROLIPOYL DEHYDROGENASE"/>
    <property type="match status" value="1"/>
</dbReference>
<dbReference type="InterPro" id="IPR023753">
    <property type="entry name" value="FAD/NAD-binding_dom"/>
</dbReference>
<keyword evidence="5" id="KW-0963">Cytoplasm</keyword>
<keyword evidence="9 14" id="KW-0520">NAD</keyword>
<evidence type="ECO:0000256" key="2">
    <source>
        <dbReference type="ARBA" id="ARBA00007532"/>
    </source>
</evidence>
<evidence type="ECO:0000256" key="16">
    <source>
        <dbReference type="RuleBase" id="RU003692"/>
    </source>
</evidence>
<organism evidence="19">
    <name type="scientific">Dictyoglomus thermophilum</name>
    <dbReference type="NCBI Taxonomy" id="14"/>
    <lineage>
        <taxon>Bacteria</taxon>
        <taxon>Pseudomonadati</taxon>
        <taxon>Dictyoglomota</taxon>
        <taxon>Dictyoglomia</taxon>
        <taxon>Dictyoglomales</taxon>
        <taxon>Dictyoglomaceae</taxon>
        <taxon>Dictyoglomus</taxon>
    </lineage>
</organism>
<feature type="domain" description="Pyridine nucleotide-disulphide oxidoreductase dimerisation" evidence="17">
    <location>
        <begin position="341"/>
        <end position="448"/>
    </location>
</feature>
<evidence type="ECO:0000259" key="18">
    <source>
        <dbReference type="Pfam" id="PF07992"/>
    </source>
</evidence>
<dbReference type="GO" id="GO:0005737">
    <property type="term" value="C:cytoplasm"/>
    <property type="evidence" value="ECO:0007669"/>
    <property type="project" value="UniProtKB-SubCell"/>
</dbReference>
<dbReference type="PANTHER" id="PTHR22912">
    <property type="entry name" value="DISULFIDE OXIDOREDUCTASE"/>
    <property type="match status" value="1"/>
</dbReference>
<evidence type="ECO:0000256" key="6">
    <source>
        <dbReference type="ARBA" id="ARBA00022630"/>
    </source>
</evidence>
<reference evidence="19" key="1">
    <citation type="journal article" date="2020" name="mSystems">
        <title>Genome- and Community-Level Interaction Insights into Carbon Utilization and Element Cycling Functions of Hydrothermarchaeota in Hydrothermal Sediment.</title>
        <authorList>
            <person name="Zhou Z."/>
            <person name="Liu Y."/>
            <person name="Xu W."/>
            <person name="Pan J."/>
            <person name="Luo Z.H."/>
            <person name="Li M."/>
        </authorList>
    </citation>
    <scope>NUCLEOTIDE SEQUENCE [LARGE SCALE GENOMIC DNA]</scope>
    <source>
        <strain evidence="19">SpSt-81</strain>
    </source>
</reference>
<feature type="active site" description="Proton acceptor" evidence="13">
    <location>
        <position position="438"/>
    </location>
</feature>
<keyword evidence="10" id="KW-1015">Disulfide bond</keyword>
<gene>
    <name evidence="19" type="primary">lpdA</name>
    <name evidence="19" type="ORF">ENW00_00395</name>
</gene>
<comment type="miscellaneous">
    <text evidence="16">The active site is a redox-active disulfide bond.</text>
</comment>
<dbReference type="NCBIfam" id="TIGR01350">
    <property type="entry name" value="lipoamide_DH"/>
    <property type="match status" value="1"/>
</dbReference>
<feature type="domain" description="FAD/NAD(P)-binding" evidence="18">
    <location>
        <begin position="4"/>
        <end position="321"/>
    </location>
</feature>
<dbReference type="Pfam" id="PF02852">
    <property type="entry name" value="Pyr_redox_dim"/>
    <property type="match status" value="1"/>
</dbReference>
<comment type="caution">
    <text evidence="19">The sequence shown here is derived from an EMBL/GenBank/DDBJ whole genome shotgun (WGS) entry which is preliminary data.</text>
</comment>
<dbReference type="FunFam" id="3.30.390.30:FF:000001">
    <property type="entry name" value="Dihydrolipoyl dehydrogenase"/>
    <property type="match status" value="1"/>
</dbReference>
<dbReference type="Gene3D" id="3.30.390.30">
    <property type="match status" value="1"/>
</dbReference>
<name>A0A7C3MMN4_DICTH</name>
<dbReference type="SUPFAM" id="SSF55424">
    <property type="entry name" value="FAD/NAD-linked reductases, dimerisation (C-terminal) domain"/>
    <property type="match status" value="1"/>
</dbReference>
<comment type="cofactor">
    <cofactor evidence="14 16">
        <name>FAD</name>
        <dbReference type="ChEBI" id="CHEBI:57692"/>
    </cofactor>
    <text evidence="14 16">Binds 1 FAD per subunit.</text>
</comment>
<evidence type="ECO:0000259" key="17">
    <source>
        <dbReference type="Pfam" id="PF02852"/>
    </source>
</evidence>
<keyword evidence="8 16" id="KW-0560">Oxidoreductase</keyword>
<feature type="binding site" evidence="14">
    <location>
        <position position="113"/>
    </location>
    <ligand>
        <name>FAD</name>
        <dbReference type="ChEBI" id="CHEBI:57692"/>
    </ligand>
</feature>
<keyword evidence="6 16" id="KW-0285">Flavoprotein</keyword>